<evidence type="ECO:0000256" key="5">
    <source>
        <dbReference type="ARBA" id="ARBA00022679"/>
    </source>
</evidence>
<dbReference type="GO" id="GO:0005829">
    <property type="term" value="C:cytosol"/>
    <property type="evidence" value="ECO:0007669"/>
    <property type="project" value="TreeGrafter"/>
</dbReference>
<evidence type="ECO:0000259" key="13">
    <source>
        <dbReference type="PROSITE" id="PS50052"/>
    </source>
</evidence>
<reference evidence="15" key="1">
    <citation type="submission" date="2017-04" db="EMBL/GenBank/DDBJ databases">
        <title>Function of individual gut microbiota members based on whole genome sequencing of pure cultures obtained from chicken caecum.</title>
        <authorList>
            <person name="Medvecky M."/>
            <person name="Cejkova D."/>
            <person name="Polansky O."/>
            <person name="Karasova D."/>
            <person name="Kubasova T."/>
            <person name="Cizek A."/>
            <person name="Rychlik I."/>
        </authorList>
    </citation>
    <scope>NUCLEOTIDE SEQUENCE [LARGE SCALE GENOMIC DNA]</scope>
    <source>
        <strain evidence="15">An70</strain>
    </source>
</reference>
<evidence type="ECO:0000256" key="10">
    <source>
        <dbReference type="ARBA" id="ARBA00048594"/>
    </source>
</evidence>
<comment type="catalytic activity">
    <reaction evidence="10 11">
        <text>GMP + ATP = GDP + ADP</text>
        <dbReference type="Rhea" id="RHEA:20780"/>
        <dbReference type="ChEBI" id="CHEBI:30616"/>
        <dbReference type="ChEBI" id="CHEBI:58115"/>
        <dbReference type="ChEBI" id="CHEBI:58189"/>
        <dbReference type="ChEBI" id="CHEBI:456216"/>
        <dbReference type="EC" id="2.7.4.8"/>
    </reaction>
</comment>
<keyword evidence="5 11" id="KW-0808">Transferase</keyword>
<dbReference type="PROSITE" id="PS50052">
    <property type="entry name" value="GUANYLATE_KINASE_2"/>
    <property type="match status" value="1"/>
</dbReference>
<proteinExistence type="inferred from homology"/>
<dbReference type="InterPro" id="IPR027417">
    <property type="entry name" value="P-loop_NTPase"/>
</dbReference>
<comment type="caution">
    <text evidence="14">The sequence shown here is derived from an EMBL/GenBank/DDBJ whole genome shotgun (WGS) entry which is preliminary data.</text>
</comment>
<comment type="similarity">
    <text evidence="2 11">Belongs to the guanylate kinase family.</text>
</comment>
<name>A0A1Y3U6Y8_9ACTN</name>
<sequence length="189" mass="20912">MGCNVAKLFVVSGPSGAGKGTMVALVRDRLPRLGLTVSATTRSPRAGEVDGKSYYFLSQDEFDRKVQAGEFVEWAHVHGHCYGTLASEVERNLASGSSLILEIDVQGALQVREHYPDAVLVFIKPPSLDVLRERLVHRGTESAESLELRLANARQELELADRYDEVIVNDDLDRATSELVGIIEKYERN</sequence>
<dbReference type="Gene3D" id="3.40.50.300">
    <property type="entry name" value="P-loop containing nucleotide triphosphate hydrolases"/>
    <property type="match status" value="1"/>
</dbReference>
<dbReference type="SUPFAM" id="SSF52540">
    <property type="entry name" value="P-loop containing nucleoside triphosphate hydrolases"/>
    <property type="match status" value="1"/>
</dbReference>
<dbReference type="InterPro" id="IPR017665">
    <property type="entry name" value="Guanylate_kinase"/>
</dbReference>
<gene>
    <name evidence="11" type="primary">gmk</name>
    <name evidence="14" type="ORF">B5G21_00745</name>
</gene>
<dbReference type="CDD" id="cd00071">
    <property type="entry name" value="GMPK"/>
    <property type="match status" value="1"/>
</dbReference>
<dbReference type="eggNOG" id="COG0194">
    <property type="taxonomic scope" value="Bacteria"/>
</dbReference>
<evidence type="ECO:0000256" key="6">
    <source>
        <dbReference type="ARBA" id="ARBA00022741"/>
    </source>
</evidence>
<dbReference type="NCBIfam" id="TIGR03263">
    <property type="entry name" value="guanyl_kin"/>
    <property type="match status" value="1"/>
</dbReference>
<dbReference type="EMBL" id="NFHO01000001">
    <property type="protein sequence ID" value="OUN44503.1"/>
    <property type="molecule type" value="Genomic_DNA"/>
</dbReference>
<evidence type="ECO:0000313" key="15">
    <source>
        <dbReference type="Proteomes" id="UP000196560"/>
    </source>
</evidence>
<dbReference type="InterPro" id="IPR020590">
    <property type="entry name" value="Guanylate_kinase_CS"/>
</dbReference>
<dbReference type="GO" id="GO:0004385">
    <property type="term" value="F:GMP kinase activity"/>
    <property type="evidence" value="ECO:0007669"/>
    <property type="project" value="UniProtKB-UniRule"/>
</dbReference>
<dbReference type="HAMAP" id="MF_00328">
    <property type="entry name" value="Guanylate_kinase"/>
    <property type="match status" value="1"/>
</dbReference>
<dbReference type="AlphaFoldDB" id="A0A1Y3U6Y8"/>
<dbReference type="GO" id="GO:0005524">
    <property type="term" value="F:ATP binding"/>
    <property type="evidence" value="ECO:0007669"/>
    <property type="project" value="UniProtKB-UniRule"/>
</dbReference>
<dbReference type="InterPro" id="IPR008145">
    <property type="entry name" value="GK/Ca_channel_bsu"/>
</dbReference>
<evidence type="ECO:0000256" key="1">
    <source>
        <dbReference type="ARBA" id="ARBA00003531"/>
    </source>
</evidence>
<evidence type="ECO:0000256" key="9">
    <source>
        <dbReference type="ARBA" id="ARBA00030128"/>
    </source>
</evidence>
<evidence type="ECO:0000256" key="7">
    <source>
        <dbReference type="ARBA" id="ARBA00022777"/>
    </source>
</evidence>
<dbReference type="RefSeq" id="WP_087185627.1">
    <property type="nucleotide sequence ID" value="NZ_CALUIC010000003.1"/>
</dbReference>
<keyword evidence="11" id="KW-0963">Cytoplasm</keyword>
<feature type="domain" description="Guanylate kinase-like" evidence="13">
    <location>
        <begin position="6"/>
        <end position="184"/>
    </location>
</feature>
<dbReference type="PANTHER" id="PTHR23117">
    <property type="entry name" value="GUANYLATE KINASE-RELATED"/>
    <property type="match status" value="1"/>
</dbReference>
<keyword evidence="8 11" id="KW-0067">ATP-binding</keyword>
<dbReference type="EC" id="2.7.4.8" evidence="3 11"/>
<feature type="coiled-coil region" evidence="12">
    <location>
        <begin position="136"/>
        <end position="163"/>
    </location>
</feature>
<evidence type="ECO:0000256" key="3">
    <source>
        <dbReference type="ARBA" id="ARBA00012961"/>
    </source>
</evidence>
<evidence type="ECO:0000256" key="12">
    <source>
        <dbReference type="SAM" id="Coils"/>
    </source>
</evidence>
<comment type="subcellular location">
    <subcellularLocation>
        <location evidence="11">Cytoplasm</location>
    </subcellularLocation>
</comment>
<dbReference type="PANTHER" id="PTHR23117:SF13">
    <property type="entry name" value="GUANYLATE KINASE"/>
    <property type="match status" value="1"/>
</dbReference>
<evidence type="ECO:0000256" key="4">
    <source>
        <dbReference type="ARBA" id="ARBA00016296"/>
    </source>
</evidence>
<evidence type="ECO:0000256" key="2">
    <source>
        <dbReference type="ARBA" id="ARBA00005790"/>
    </source>
</evidence>
<feature type="binding site" evidence="11">
    <location>
        <begin position="13"/>
        <end position="20"/>
    </location>
    <ligand>
        <name>ATP</name>
        <dbReference type="ChEBI" id="CHEBI:30616"/>
    </ligand>
</feature>
<organism evidence="14 15">
    <name type="scientific">Enorma massiliensis</name>
    <dbReference type="NCBI Taxonomy" id="1472761"/>
    <lineage>
        <taxon>Bacteria</taxon>
        <taxon>Bacillati</taxon>
        <taxon>Actinomycetota</taxon>
        <taxon>Coriobacteriia</taxon>
        <taxon>Coriobacteriales</taxon>
        <taxon>Coriobacteriaceae</taxon>
        <taxon>Enorma</taxon>
    </lineage>
</organism>
<dbReference type="PROSITE" id="PS00856">
    <property type="entry name" value="GUANYLATE_KINASE_1"/>
    <property type="match status" value="1"/>
</dbReference>
<protein>
    <recommendedName>
        <fullName evidence="4 11">Guanylate kinase</fullName>
        <ecNumber evidence="3 11">2.7.4.8</ecNumber>
    </recommendedName>
    <alternativeName>
        <fullName evidence="9 11">GMP kinase</fullName>
    </alternativeName>
</protein>
<keyword evidence="6 11" id="KW-0547">Nucleotide-binding</keyword>
<dbReference type="Proteomes" id="UP000196560">
    <property type="component" value="Unassembled WGS sequence"/>
</dbReference>
<dbReference type="SMART" id="SM00072">
    <property type="entry name" value="GuKc"/>
    <property type="match status" value="1"/>
</dbReference>
<keyword evidence="7 11" id="KW-0418">Kinase</keyword>
<evidence type="ECO:0000256" key="11">
    <source>
        <dbReference type="HAMAP-Rule" id="MF_00328"/>
    </source>
</evidence>
<accession>A0A1Y3U6Y8</accession>
<dbReference type="InterPro" id="IPR008144">
    <property type="entry name" value="Guanylate_kin-like_dom"/>
</dbReference>
<keyword evidence="15" id="KW-1185">Reference proteome</keyword>
<evidence type="ECO:0000256" key="8">
    <source>
        <dbReference type="ARBA" id="ARBA00022840"/>
    </source>
</evidence>
<comment type="function">
    <text evidence="1 11">Essential for recycling GMP and indirectly, cGMP.</text>
</comment>
<dbReference type="Pfam" id="PF00625">
    <property type="entry name" value="Guanylate_kin"/>
    <property type="match status" value="1"/>
</dbReference>
<dbReference type="STRING" id="1118060.GCA_000311845_00959"/>
<dbReference type="Gene3D" id="3.30.63.10">
    <property type="entry name" value="Guanylate Kinase phosphate binding domain"/>
    <property type="match status" value="1"/>
</dbReference>
<evidence type="ECO:0000313" key="14">
    <source>
        <dbReference type="EMBL" id="OUN44503.1"/>
    </source>
</evidence>
<dbReference type="FunFam" id="3.30.63.10:FF:000002">
    <property type="entry name" value="Guanylate kinase 1"/>
    <property type="match status" value="1"/>
</dbReference>
<keyword evidence="12" id="KW-0175">Coiled coil</keyword>